<sequence length="557" mass="56713">MRQLAHLADIERRLLAPLQALLGDAHAVLGTELDSVRLEEAASAISFALPVATPSAPLATKIDAQRVARAPAAEVSYAVKQGGVASPRALAWGAEQGVFAPVANGHEVVVQSPLANNASAPTRLADRRVDAFSSVEAGTAPTPHAGSSPMAPGNDLAPYPMAPNSMFPLSAQHTTSDKPSETDPFAGPRTISTNSPSTTSPPPPLTASGTGTEFGTLPAEQGASPSGANDPAATTASTAPAGNASAPTRLADRRVDAFSSVEAGTAPTPHAGSFPVAPGNDRAPYPMPPNSMYPLSAPHTASDEPSETDPLAGPRAISTNSPSTTSPPPPLTASGAGTDFPTLRTTVHSGPNSRIADSAPLCRSPATDGQTEHLSIPPAAPLHGSDPAPGTPLPEAAFAALSAYGDQTRHVDTSASTSTSATAQPPATSPLTAAKPSHRLAGIPLRPRQILPPETSFPTPHLGNPAPPGKDAQAAARRFAAAVEPSLEQAYRLSQARLDTARLATTEAESSSLVRNTFNVTVTLAADNPDTALDPATLEDALTDVLRAAARRHGLEL</sequence>
<feature type="compositionally biased region" description="Low complexity" evidence="1">
    <location>
        <begin position="188"/>
        <end position="198"/>
    </location>
</feature>
<name>A0A369XTT7_9PROT</name>
<protein>
    <submittedName>
        <fullName evidence="2">Uncharacterized protein</fullName>
    </submittedName>
</protein>
<dbReference type="AlphaFoldDB" id="A0A369XTT7"/>
<evidence type="ECO:0000256" key="1">
    <source>
        <dbReference type="SAM" id="MobiDB-lite"/>
    </source>
</evidence>
<feature type="compositionally biased region" description="Low complexity" evidence="1">
    <location>
        <begin position="413"/>
        <end position="434"/>
    </location>
</feature>
<accession>A0A369XTT7</accession>
<gene>
    <name evidence="2" type="ORF">DVS81_02780</name>
</gene>
<proteinExistence type="predicted"/>
<feature type="compositionally biased region" description="Low complexity" evidence="1">
    <location>
        <begin position="228"/>
        <end position="248"/>
    </location>
</feature>
<feature type="region of interest" description="Disordered" evidence="1">
    <location>
        <begin position="409"/>
        <end position="475"/>
    </location>
</feature>
<comment type="caution">
    <text evidence="2">The sequence shown here is derived from an EMBL/GenBank/DDBJ whole genome shotgun (WGS) entry which is preliminary data.</text>
</comment>
<organism evidence="2 3">
    <name type="scientific">Candidatus Accumulibacter meliphilus</name>
    <dbReference type="NCBI Taxonomy" id="2211374"/>
    <lineage>
        <taxon>Bacteria</taxon>
        <taxon>Pseudomonadati</taxon>
        <taxon>Pseudomonadota</taxon>
        <taxon>Betaproteobacteria</taxon>
        <taxon>Candidatus Accumulibacter</taxon>
    </lineage>
</organism>
<feature type="region of interest" description="Disordered" evidence="1">
    <location>
        <begin position="137"/>
        <end position="397"/>
    </location>
</feature>
<evidence type="ECO:0000313" key="3">
    <source>
        <dbReference type="Proteomes" id="UP000253831"/>
    </source>
</evidence>
<dbReference type="EMBL" id="QPGA01000002">
    <property type="protein sequence ID" value="RDE52172.1"/>
    <property type="molecule type" value="Genomic_DNA"/>
</dbReference>
<reference evidence="2 3" key="1">
    <citation type="submission" date="2018-05" db="EMBL/GenBank/DDBJ databases">
        <title>Integrated omic analyses show evidence that a Ca. Accumulibacter phosphatis strain performs denitrification under micro-aerobic conditions.</title>
        <authorList>
            <person name="Camejo P.Y."/>
            <person name="Katherine M.D."/>
            <person name="Daniel N.R."/>
        </authorList>
    </citation>
    <scope>NUCLEOTIDE SEQUENCE [LARGE SCALE GENOMIC DNA]</scope>
    <source>
        <strain evidence="2">UW-LDO-IC</strain>
    </source>
</reference>
<evidence type="ECO:0000313" key="2">
    <source>
        <dbReference type="EMBL" id="RDE52172.1"/>
    </source>
</evidence>
<feature type="compositionally biased region" description="Polar residues" evidence="1">
    <location>
        <begin position="343"/>
        <end position="352"/>
    </location>
</feature>
<dbReference type="Proteomes" id="UP000253831">
    <property type="component" value="Unassembled WGS sequence"/>
</dbReference>